<name>A0A4V6HRK6_9FIRM</name>
<evidence type="ECO:0000256" key="1">
    <source>
        <dbReference type="ARBA" id="ARBA00023015"/>
    </source>
</evidence>
<accession>A0A4V6HRK6</accession>
<dbReference type="SMART" id="SM00895">
    <property type="entry name" value="FCD"/>
    <property type="match status" value="1"/>
</dbReference>
<protein>
    <submittedName>
        <fullName evidence="5">L-lactate utilization operon repressor</fullName>
    </submittedName>
</protein>
<dbReference type="InterPro" id="IPR011711">
    <property type="entry name" value="GntR_C"/>
</dbReference>
<reference evidence="5 6" key="1">
    <citation type="journal article" date="2019" name="Anaerobe">
        <title>Detection of Robinsoniella peoriensis in multiple bone samples of a trauma patient.</title>
        <authorList>
            <person name="Schrottner P."/>
            <person name="Hartwich K."/>
            <person name="Bunk B."/>
            <person name="Schober I."/>
            <person name="Helbig S."/>
            <person name="Rudolph W.W."/>
            <person name="Gunzer F."/>
        </authorList>
    </citation>
    <scope>NUCLEOTIDE SEQUENCE [LARGE SCALE GENOMIC DNA]</scope>
    <source>
        <strain evidence="5 6">DSM 106044</strain>
    </source>
</reference>
<dbReference type="PANTHER" id="PTHR43537:SF5">
    <property type="entry name" value="UXU OPERON TRANSCRIPTIONAL REGULATOR"/>
    <property type="match status" value="1"/>
</dbReference>
<evidence type="ECO:0000256" key="3">
    <source>
        <dbReference type="ARBA" id="ARBA00023163"/>
    </source>
</evidence>
<comment type="caution">
    <text evidence="5">The sequence shown here is derived from an EMBL/GenBank/DDBJ whole genome shotgun (WGS) entry which is preliminary data.</text>
</comment>
<dbReference type="GO" id="GO:0003700">
    <property type="term" value="F:DNA-binding transcription factor activity"/>
    <property type="evidence" value="ECO:0007669"/>
    <property type="project" value="InterPro"/>
</dbReference>
<dbReference type="Pfam" id="PF07729">
    <property type="entry name" value="FCD"/>
    <property type="match status" value="1"/>
</dbReference>
<dbReference type="InterPro" id="IPR000524">
    <property type="entry name" value="Tscrpt_reg_HTH_GntR"/>
</dbReference>
<keyword evidence="6" id="KW-1185">Reference proteome</keyword>
<dbReference type="STRING" id="180332.GCA_000797495_05608"/>
<dbReference type="InterPro" id="IPR036388">
    <property type="entry name" value="WH-like_DNA-bd_sf"/>
</dbReference>
<dbReference type="EMBL" id="QGQD01000069">
    <property type="protein sequence ID" value="TLC99437.1"/>
    <property type="molecule type" value="Genomic_DNA"/>
</dbReference>
<organism evidence="5 6">
    <name type="scientific">Robinsoniella peoriensis</name>
    <dbReference type="NCBI Taxonomy" id="180332"/>
    <lineage>
        <taxon>Bacteria</taxon>
        <taxon>Bacillati</taxon>
        <taxon>Bacillota</taxon>
        <taxon>Clostridia</taxon>
        <taxon>Lachnospirales</taxon>
        <taxon>Lachnospiraceae</taxon>
        <taxon>Robinsoniella</taxon>
    </lineage>
</organism>
<evidence type="ECO:0000256" key="2">
    <source>
        <dbReference type="ARBA" id="ARBA00023125"/>
    </source>
</evidence>
<keyword evidence="2" id="KW-0238">DNA-binding</keyword>
<proteinExistence type="predicted"/>
<dbReference type="Proteomes" id="UP000306509">
    <property type="component" value="Unassembled WGS sequence"/>
</dbReference>
<sequence length="240" mass="27469">MSIKPIKRVNVGEQVFDQLKQMIIDGEWKQGDKLPSENALADMLGVSRITVRQALQKLGTLGLIETRLGEGSFVKVIDISENMQALVPAVYLSGQETEQVFEFRQIIDVESVRLAVRRGTQEDIEELKKIHKKMLQKKDESDSLGFAVMDTEFHFKISQMTRNPLIIKTNEILREVINSYVTTIIEKMGWDLALKYHGKIIDAIIAKDEKGAVEVMREHLENNVKYIEEIKCESSIRTTY</sequence>
<dbReference type="SMART" id="SM00345">
    <property type="entry name" value="HTH_GNTR"/>
    <property type="match status" value="1"/>
</dbReference>
<dbReference type="SUPFAM" id="SSF46785">
    <property type="entry name" value="Winged helix' DNA-binding domain"/>
    <property type="match status" value="1"/>
</dbReference>
<dbReference type="PROSITE" id="PS50949">
    <property type="entry name" value="HTH_GNTR"/>
    <property type="match status" value="1"/>
</dbReference>
<dbReference type="OrthoDB" id="9816541at2"/>
<keyword evidence="3" id="KW-0804">Transcription</keyword>
<dbReference type="PRINTS" id="PR00035">
    <property type="entry name" value="HTHGNTR"/>
</dbReference>
<dbReference type="Gene3D" id="1.10.10.10">
    <property type="entry name" value="Winged helix-like DNA-binding domain superfamily/Winged helix DNA-binding domain"/>
    <property type="match status" value="1"/>
</dbReference>
<dbReference type="SUPFAM" id="SSF48008">
    <property type="entry name" value="GntR ligand-binding domain-like"/>
    <property type="match status" value="1"/>
</dbReference>
<dbReference type="CDD" id="cd07377">
    <property type="entry name" value="WHTH_GntR"/>
    <property type="match status" value="1"/>
</dbReference>
<dbReference type="RefSeq" id="WP_044297527.1">
    <property type="nucleotide sequence ID" value="NZ_CABMJZ010000092.1"/>
</dbReference>
<evidence type="ECO:0000313" key="6">
    <source>
        <dbReference type="Proteomes" id="UP000306509"/>
    </source>
</evidence>
<dbReference type="Pfam" id="PF00392">
    <property type="entry name" value="GntR"/>
    <property type="match status" value="1"/>
</dbReference>
<feature type="domain" description="HTH gntR-type" evidence="4">
    <location>
        <begin position="9"/>
        <end position="77"/>
    </location>
</feature>
<keyword evidence="1" id="KW-0805">Transcription regulation</keyword>
<dbReference type="GO" id="GO:0003677">
    <property type="term" value="F:DNA binding"/>
    <property type="evidence" value="ECO:0007669"/>
    <property type="project" value="UniProtKB-KW"/>
</dbReference>
<dbReference type="PANTHER" id="PTHR43537">
    <property type="entry name" value="TRANSCRIPTIONAL REGULATOR, GNTR FAMILY"/>
    <property type="match status" value="1"/>
</dbReference>
<dbReference type="Gene3D" id="1.20.120.530">
    <property type="entry name" value="GntR ligand-binding domain-like"/>
    <property type="match status" value="1"/>
</dbReference>
<dbReference type="AlphaFoldDB" id="A0A4V6HRK6"/>
<evidence type="ECO:0000259" key="4">
    <source>
        <dbReference type="PROSITE" id="PS50949"/>
    </source>
</evidence>
<dbReference type="InterPro" id="IPR036390">
    <property type="entry name" value="WH_DNA-bd_sf"/>
</dbReference>
<evidence type="ECO:0000313" key="5">
    <source>
        <dbReference type="EMBL" id="TLC99437.1"/>
    </source>
</evidence>
<gene>
    <name evidence="5" type="primary">lutR_2</name>
    <name evidence="5" type="ORF">DSM106044_03640</name>
</gene>
<dbReference type="InterPro" id="IPR008920">
    <property type="entry name" value="TF_FadR/GntR_C"/>
</dbReference>